<comment type="subcellular location">
    <subcellularLocation>
        <location evidence="2">Secreted</location>
        <location evidence="2">Extracellular space</location>
        <location evidence="2">Apoplast</location>
    </subcellularLocation>
</comment>
<feature type="domain" description="Peptidase S8/S53" evidence="13">
    <location>
        <begin position="145"/>
        <end position="594"/>
    </location>
</feature>
<dbReference type="Gene3D" id="3.30.70.80">
    <property type="entry name" value="Peptidase S8 propeptide/proteinase inhibitor I9"/>
    <property type="match status" value="1"/>
</dbReference>
<comment type="similarity">
    <text evidence="3 11">Belongs to the peptidase S8 family.</text>
</comment>
<keyword evidence="4" id="KW-0052">Apoplast</keyword>
<evidence type="ECO:0000256" key="9">
    <source>
        <dbReference type="ARBA" id="ARBA00022825"/>
    </source>
</evidence>
<name>A0AAJ6UZB8_POPEU</name>
<dbReference type="Gene3D" id="2.60.40.2310">
    <property type="match status" value="1"/>
</dbReference>
<evidence type="ECO:0000259" key="15">
    <source>
        <dbReference type="Pfam" id="PF05922"/>
    </source>
</evidence>
<protein>
    <submittedName>
        <fullName evidence="18">Subtilisin-like protease SBT3.5</fullName>
    </submittedName>
</protein>
<keyword evidence="7 12" id="KW-0732">Signal</keyword>
<dbReference type="InterPro" id="IPR000209">
    <property type="entry name" value="Peptidase_S8/S53_dom"/>
</dbReference>
<evidence type="ECO:0000256" key="5">
    <source>
        <dbReference type="ARBA" id="ARBA00022525"/>
    </source>
</evidence>
<dbReference type="GO" id="GO:0006508">
    <property type="term" value="P:proteolysis"/>
    <property type="evidence" value="ECO:0007669"/>
    <property type="project" value="UniProtKB-KW"/>
</dbReference>
<gene>
    <name evidence="18" type="primary">LOC105135034</name>
</gene>
<dbReference type="Pfam" id="PF02225">
    <property type="entry name" value="PA"/>
    <property type="match status" value="1"/>
</dbReference>
<evidence type="ECO:0000256" key="4">
    <source>
        <dbReference type="ARBA" id="ARBA00022523"/>
    </source>
</evidence>
<keyword evidence="6 11" id="KW-0645">Protease</keyword>
<dbReference type="FunFam" id="3.50.30.30:FF:000005">
    <property type="entry name" value="subtilisin-like protease SBT1.5"/>
    <property type="match status" value="1"/>
</dbReference>
<comment type="function">
    <text evidence="1">Required for arbuscular mycorrhiza (AM) development during AM symbiosis with AM fungi (e.g. Glomeromycota intraradices).</text>
</comment>
<reference evidence="18" key="1">
    <citation type="submission" date="2025-08" db="UniProtKB">
        <authorList>
            <consortium name="RefSeq"/>
        </authorList>
    </citation>
    <scope>IDENTIFICATION</scope>
</reference>
<evidence type="ECO:0000259" key="13">
    <source>
        <dbReference type="Pfam" id="PF00082"/>
    </source>
</evidence>
<dbReference type="PROSITE" id="PS00138">
    <property type="entry name" value="SUBTILASE_SER"/>
    <property type="match status" value="1"/>
</dbReference>
<keyword evidence="8 11" id="KW-0378">Hydrolase</keyword>
<feature type="domain" description="PA" evidence="14">
    <location>
        <begin position="400"/>
        <end position="481"/>
    </location>
</feature>
<dbReference type="InterPro" id="IPR023828">
    <property type="entry name" value="Peptidase_S8_Ser-AS"/>
</dbReference>
<evidence type="ECO:0000313" key="17">
    <source>
        <dbReference type="Proteomes" id="UP000694918"/>
    </source>
</evidence>
<dbReference type="InterPro" id="IPR010259">
    <property type="entry name" value="S8pro/Inhibitor_I9"/>
</dbReference>
<organism evidence="17 18">
    <name type="scientific">Populus euphratica</name>
    <name type="common">Euphrates poplar</name>
    <dbReference type="NCBI Taxonomy" id="75702"/>
    <lineage>
        <taxon>Eukaryota</taxon>
        <taxon>Viridiplantae</taxon>
        <taxon>Streptophyta</taxon>
        <taxon>Embryophyta</taxon>
        <taxon>Tracheophyta</taxon>
        <taxon>Spermatophyta</taxon>
        <taxon>Magnoliopsida</taxon>
        <taxon>eudicotyledons</taxon>
        <taxon>Gunneridae</taxon>
        <taxon>Pentapetalae</taxon>
        <taxon>rosids</taxon>
        <taxon>fabids</taxon>
        <taxon>Malpighiales</taxon>
        <taxon>Salicaceae</taxon>
        <taxon>Saliceae</taxon>
        <taxon>Populus</taxon>
    </lineage>
</organism>
<proteinExistence type="inferred from homology"/>
<evidence type="ECO:0000259" key="16">
    <source>
        <dbReference type="Pfam" id="PF17766"/>
    </source>
</evidence>
<dbReference type="PRINTS" id="PR00723">
    <property type="entry name" value="SUBTILISIN"/>
</dbReference>
<dbReference type="FunFam" id="3.30.70.80:FF:000002">
    <property type="entry name" value="Subtilisin-like protease SBT5.3"/>
    <property type="match status" value="1"/>
</dbReference>
<dbReference type="FunFam" id="3.40.50.200:FF:000006">
    <property type="entry name" value="Subtilisin-like protease SBT1.5"/>
    <property type="match status" value="1"/>
</dbReference>
<feature type="chain" id="PRO_5042558980" evidence="12">
    <location>
        <begin position="31"/>
        <end position="781"/>
    </location>
</feature>
<dbReference type="CDD" id="cd04852">
    <property type="entry name" value="Peptidases_S8_3"/>
    <property type="match status" value="1"/>
</dbReference>
<dbReference type="RefSeq" id="XP_011038011.1">
    <property type="nucleotide sequence ID" value="XM_011039709.1"/>
</dbReference>
<dbReference type="Gene3D" id="3.50.30.30">
    <property type="match status" value="1"/>
</dbReference>
<evidence type="ECO:0000256" key="12">
    <source>
        <dbReference type="SAM" id="SignalP"/>
    </source>
</evidence>
<feature type="active site" description="Charge relay system" evidence="10 11">
    <location>
        <position position="154"/>
    </location>
</feature>
<keyword evidence="5" id="KW-0964">Secreted</keyword>
<dbReference type="Pfam" id="PF17766">
    <property type="entry name" value="fn3_6"/>
    <property type="match status" value="1"/>
</dbReference>
<dbReference type="Pfam" id="PF00082">
    <property type="entry name" value="Peptidase_S8"/>
    <property type="match status" value="1"/>
</dbReference>
<dbReference type="Proteomes" id="UP000694918">
    <property type="component" value="Unplaced"/>
</dbReference>
<dbReference type="InterPro" id="IPR015500">
    <property type="entry name" value="Peptidase_S8_subtilisin-rel"/>
</dbReference>
<evidence type="ECO:0000256" key="10">
    <source>
        <dbReference type="PIRSR" id="PIRSR615500-1"/>
    </source>
</evidence>
<dbReference type="FunFam" id="2.60.40.2310:FF:000001">
    <property type="entry name" value="Subtilisin-like protease SBT1.5"/>
    <property type="match status" value="1"/>
</dbReference>
<dbReference type="SUPFAM" id="SSF52743">
    <property type="entry name" value="Subtilisin-like"/>
    <property type="match status" value="1"/>
</dbReference>
<keyword evidence="9 11" id="KW-0720">Serine protease</keyword>
<dbReference type="Gene3D" id="3.40.50.200">
    <property type="entry name" value="Peptidase S8/S53 domain"/>
    <property type="match status" value="1"/>
</dbReference>
<dbReference type="InterPro" id="IPR045051">
    <property type="entry name" value="SBT"/>
</dbReference>
<dbReference type="InterPro" id="IPR041469">
    <property type="entry name" value="Subtilisin-like_FN3"/>
</dbReference>
<dbReference type="KEGG" id="peu:105135034"/>
<sequence>MGTLSMRKNRSTTSMLVLLSTLFILNDRNSLVVSADNTRKVHIVYMGEKQHSNLKLITDSHIDMLASVVGSKEAAVKSMIYSYQHGFSGFAAMLSKDQAKMIAELPGVVHVTRNQLHSLQTTRSWDYLGLSTHYPSNLSHKAKKGDGIIIGFFDSGVWPESEVFDDEGYGPVPTRWKGHCDSGQLFNATADCNKKLIGAKWFIDGFLAENKEPFNTTEKPDYLSPRDVVGHGTHVSAIAAGSFVSNTSFKGLGLGLARGAATRARIAMYKVFWNVGPVICSSADLLRAFDEAIHDGVDLLSLSIGSFVPLFSDVDERDGIAIGAFHAVAKGIPVIAAAGNTGPHAQTIQNTAPWILTVAASTVDRSFPTLLTLGNNITIMGQALFAGKEIGFTGLVYPETSELVYPSFCESLSFNNTSVDGKVVLCFTTVGSRAVLTTAASAVREAGGVGVIVARNPSDMLGSCGNDFPCVVVDYELGTQILFYIRSARSPTVKISPSKTLVGNPVATKVADFSSRGPSSIAPAILKPDIAAPGVSILAASSPAYPFEAGGFSILSGTSFSTPHVSGIVALLKAIQPNWSPAAIRSAIVTTAWKSDPYGEPIFSEGSTWKLADPFDFGGGLVNPNKAAEPGLVYDMGTNDYIHYLCAVGYNDSSISLVVGKVTTCPGTKPSILDVNLPSITIPNLSKSVVLTRTVKNVGSVNSMYKSLIVPPIGISVSVRPQTLIFNSTTNRVSFKVTFTTTHKVNTRFYFGSLTWTDGFHAVTSPISVRTQIIQSYTDDN</sequence>
<evidence type="ECO:0000259" key="14">
    <source>
        <dbReference type="Pfam" id="PF02225"/>
    </source>
</evidence>
<keyword evidence="17" id="KW-1185">Reference proteome</keyword>
<evidence type="ECO:0000256" key="2">
    <source>
        <dbReference type="ARBA" id="ARBA00004271"/>
    </source>
</evidence>
<feature type="signal peptide" evidence="12">
    <location>
        <begin position="1"/>
        <end position="30"/>
    </location>
</feature>
<dbReference type="CDD" id="cd02120">
    <property type="entry name" value="PA_subtilisin_like"/>
    <property type="match status" value="1"/>
</dbReference>
<feature type="domain" description="Subtilisin-like protease fibronectin type-III" evidence="16">
    <location>
        <begin position="674"/>
        <end position="769"/>
    </location>
</feature>
<dbReference type="InterPro" id="IPR034197">
    <property type="entry name" value="Peptidases_S8_3"/>
</dbReference>
<dbReference type="GO" id="GO:0048046">
    <property type="term" value="C:apoplast"/>
    <property type="evidence" value="ECO:0007669"/>
    <property type="project" value="UniProtKB-SubCell"/>
</dbReference>
<dbReference type="GeneID" id="105135034"/>
<dbReference type="GO" id="GO:0004252">
    <property type="term" value="F:serine-type endopeptidase activity"/>
    <property type="evidence" value="ECO:0007669"/>
    <property type="project" value="UniProtKB-UniRule"/>
</dbReference>
<dbReference type="AlphaFoldDB" id="A0AAJ6UZB8"/>
<evidence type="ECO:0000313" key="18">
    <source>
        <dbReference type="RefSeq" id="XP_011038011.1"/>
    </source>
</evidence>
<dbReference type="InterPro" id="IPR003137">
    <property type="entry name" value="PA_domain"/>
</dbReference>
<evidence type="ECO:0000256" key="1">
    <source>
        <dbReference type="ARBA" id="ARBA00002076"/>
    </source>
</evidence>
<feature type="active site" description="Charge relay system" evidence="10 11">
    <location>
        <position position="231"/>
    </location>
</feature>
<evidence type="ECO:0000256" key="8">
    <source>
        <dbReference type="ARBA" id="ARBA00022801"/>
    </source>
</evidence>
<dbReference type="PANTHER" id="PTHR10795">
    <property type="entry name" value="PROPROTEIN CONVERTASE SUBTILISIN/KEXIN"/>
    <property type="match status" value="1"/>
</dbReference>
<dbReference type="GO" id="GO:0009609">
    <property type="term" value="P:response to symbiotic bacterium"/>
    <property type="evidence" value="ECO:0007669"/>
    <property type="project" value="UniProtKB-ARBA"/>
</dbReference>
<evidence type="ECO:0000256" key="6">
    <source>
        <dbReference type="ARBA" id="ARBA00022670"/>
    </source>
</evidence>
<accession>A0AAJ6UZB8</accession>
<dbReference type="GO" id="GO:0009610">
    <property type="term" value="P:response to symbiotic fungus"/>
    <property type="evidence" value="ECO:0007669"/>
    <property type="project" value="UniProtKB-ARBA"/>
</dbReference>
<dbReference type="InterPro" id="IPR037045">
    <property type="entry name" value="S8pro/Inhibitor_I9_sf"/>
</dbReference>
<dbReference type="Pfam" id="PF05922">
    <property type="entry name" value="Inhibitor_I9"/>
    <property type="match status" value="1"/>
</dbReference>
<evidence type="ECO:0000256" key="3">
    <source>
        <dbReference type="ARBA" id="ARBA00011073"/>
    </source>
</evidence>
<evidence type="ECO:0000256" key="11">
    <source>
        <dbReference type="PROSITE-ProRule" id="PRU01240"/>
    </source>
</evidence>
<evidence type="ECO:0000256" key="7">
    <source>
        <dbReference type="ARBA" id="ARBA00022729"/>
    </source>
</evidence>
<feature type="domain" description="Inhibitor I9" evidence="15">
    <location>
        <begin position="41"/>
        <end position="117"/>
    </location>
</feature>
<dbReference type="InterPro" id="IPR036852">
    <property type="entry name" value="Peptidase_S8/S53_dom_sf"/>
</dbReference>
<feature type="active site" description="Charge relay system" evidence="10 11">
    <location>
        <position position="559"/>
    </location>
</feature>
<dbReference type="PROSITE" id="PS51892">
    <property type="entry name" value="SUBTILASE"/>
    <property type="match status" value="1"/>
</dbReference>